<comment type="subunit">
    <text evidence="10">Monomer.</text>
</comment>
<dbReference type="Pfam" id="PF25133">
    <property type="entry name" value="TYW2_N_2"/>
    <property type="match status" value="1"/>
</dbReference>
<comment type="catalytic activity">
    <reaction evidence="9 10">
        <text>guanosine(37) in tRNA + S-adenosyl-L-methionine = N(1)-methylguanosine(37) in tRNA + S-adenosyl-L-homocysteine + H(+)</text>
        <dbReference type="Rhea" id="RHEA:36899"/>
        <dbReference type="Rhea" id="RHEA-COMP:10145"/>
        <dbReference type="Rhea" id="RHEA-COMP:10147"/>
        <dbReference type="ChEBI" id="CHEBI:15378"/>
        <dbReference type="ChEBI" id="CHEBI:57856"/>
        <dbReference type="ChEBI" id="CHEBI:59789"/>
        <dbReference type="ChEBI" id="CHEBI:73542"/>
        <dbReference type="ChEBI" id="CHEBI:74269"/>
        <dbReference type="EC" id="2.1.1.228"/>
    </reaction>
</comment>
<evidence type="ECO:0000256" key="9">
    <source>
        <dbReference type="ARBA" id="ARBA00047783"/>
    </source>
</evidence>
<proteinExistence type="inferred from homology"/>
<evidence type="ECO:0000256" key="5">
    <source>
        <dbReference type="ARBA" id="ARBA00022691"/>
    </source>
</evidence>
<evidence type="ECO:0000256" key="8">
    <source>
        <dbReference type="ARBA" id="ARBA00023242"/>
    </source>
</evidence>
<feature type="domain" description="SAM-dependent methyltransferase TRM5/TYW2-type" evidence="11">
    <location>
        <begin position="318"/>
        <end position="580"/>
    </location>
</feature>
<evidence type="ECO:0000256" key="4">
    <source>
        <dbReference type="ARBA" id="ARBA00022679"/>
    </source>
</evidence>
<comment type="subcellular location">
    <subcellularLocation>
        <location evidence="10">Mitochondrion matrix</location>
    </subcellularLocation>
    <subcellularLocation>
        <location evidence="10">Nucleus</location>
    </subcellularLocation>
    <subcellularLocation>
        <location evidence="10">Cytoplasm</location>
    </subcellularLocation>
    <text evidence="10">Predominantly in the mitochondria and in the nucleus.</text>
</comment>
<keyword evidence="3 10" id="KW-0489">Methyltransferase</keyword>
<dbReference type="GO" id="GO:0005634">
    <property type="term" value="C:nucleus"/>
    <property type="evidence" value="ECO:0007669"/>
    <property type="project" value="UniProtKB-SubCell"/>
</dbReference>
<dbReference type="PANTHER" id="PTHR23245">
    <property type="entry name" value="TRNA METHYLTRANSFERASE"/>
    <property type="match status" value="1"/>
</dbReference>
<reference evidence="12" key="2">
    <citation type="submission" date="2023-06" db="EMBL/GenBank/DDBJ databases">
        <authorList>
            <person name="Ma L."/>
            <person name="Liu K.-W."/>
            <person name="Li Z."/>
            <person name="Hsiao Y.-Y."/>
            <person name="Qi Y."/>
            <person name="Fu T."/>
            <person name="Tang G."/>
            <person name="Zhang D."/>
            <person name="Sun W.-H."/>
            <person name="Liu D.-K."/>
            <person name="Li Y."/>
            <person name="Chen G.-Z."/>
            <person name="Liu X.-D."/>
            <person name="Liao X.-Y."/>
            <person name="Jiang Y.-T."/>
            <person name="Yu X."/>
            <person name="Hao Y."/>
            <person name="Huang J."/>
            <person name="Zhao X.-W."/>
            <person name="Ke S."/>
            <person name="Chen Y.-Y."/>
            <person name="Wu W.-L."/>
            <person name="Hsu J.-L."/>
            <person name="Lin Y.-F."/>
            <person name="Huang M.-D."/>
            <person name="Li C.-Y."/>
            <person name="Huang L."/>
            <person name="Wang Z.-W."/>
            <person name="Zhao X."/>
            <person name="Zhong W.-Y."/>
            <person name="Peng D.-H."/>
            <person name="Ahmad S."/>
            <person name="Lan S."/>
            <person name="Zhang J.-S."/>
            <person name="Tsai W.-C."/>
            <person name="Van De Peer Y."/>
            <person name="Liu Z.-J."/>
        </authorList>
    </citation>
    <scope>NUCLEOTIDE SEQUENCE</scope>
    <source>
        <strain evidence="12">SCP</strain>
        <tissue evidence="12">Leaves</tissue>
    </source>
</reference>
<keyword evidence="2 10" id="KW-0963">Cytoplasm</keyword>
<keyword evidence="13" id="KW-1185">Reference proteome</keyword>
<keyword evidence="7 10" id="KW-0496">Mitochondrion</keyword>
<evidence type="ECO:0000259" key="11">
    <source>
        <dbReference type="PROSITE" id="PS51684"/>
    </source>
</evidence>
<dbReference type="FunFam" id="3.40.50.150:FF:000225">
    <property type="entry name" value="tRNA (guanine(37)-N1)-methyltransferase"/>
    <property type="match status" value="1"/>
</dbReference>
<gene>
    <name evidence="12" type="ORF">QJS04_geneDACA003214</name>
</gene>
<dbReference type="GO" id="GO:0052906">
    <property type="term" value="F:tRNA (guanine(37)-N1)-methyltransferase activity"/>
    <property type="evidence" value="ECO:0007669"/>
    <property type="project" value="UniProtKB-UniRule"/>
</dbReference>
<feature type="binding site" evidence="10">
    <location>
        <position position="408"/>
    </location>
    <ligand>
        <name>S-adenosyl-L-methionine</name>
        <dbReference type="ChEBI" id="CHEBI:59789"/>
    </ligand>
</feature>
<comment type="similarity">
    <text evidence="1">Belongs to the class I-like SAM-binding methyltransferase superfamily. TRM5/TYW2 family.</text>
</comment>
<dbReference type="Gene3D" id="3.40.50.150">
    <property type="entry name" value="Vaccinia Virus protein VP39"/>
    <property type="match status" value="1"/>
</dbReference>
<feature type="binding site" evidence="10">
    <location>
        <begin position="446"/>
        <end position="447"/>
    </location>
    <ligand>
        <name>S-adenosyl-L-methionine</name>
        <dbReference type="ChEBI" id="CHEBI:59789"/>
    </ligand>
</feature>
<reference evidence="12" key="1">
    <citation type="journal article" date="2023" name="Nat. Commun.">
        <title>Diploid and tetraploid genomes of Acorus and the evolution of monocots.</title>
        <authorList>
            <person name="Ma L."/>
            <person name="Liu K.W."/>
            <person name="Li Z."/>
            <person name="Hsiao Y.Y."/>
            <person name="Qi Y."/>
            <person name="Fu T."/>
            <person name="Tang G.D."/>
            <person name="Zhang D."/>
            <person name="Sun W.H."/>
            <person name="Liu D.K."/>
            <person name="Li Y."/>
            <person name="Chen G.Z."/>
            <person name="Liu X.D."/>
            <person name="Liao X.Y."/>
            <person name="Jiang Y.T."/>
            <person name="Yu X."/>
            <person name="Hao Y."/>
            <person name="Huang J."/>
            <person name="Zhao X.W."/>
            <person name="Ke S."/>
            <person name="Chen Y.Y."/>
            <person name="Wu W.L."/>
            <person name="Hsu J.L."/>
            <person name="Lin Y.F."/>
            <person name="Huang M.D."/>
            <person name="Li C.Y."/>
            <person name="Huang L."/>
            <person name="Wang Z.W."/>
            <person name="Zhao X."/>
            <person name="Zhong W.Y."/>
            <person name="Peng D.H."/>
            <person name="Ahmad S."/>
            <person name="Lan S."/>
            <person name="Zhang J.S."/>
            <person name="Tsai W.C."/>
            <person name="Van de Peer Y."/>
            <person name="Liu Z.J."/>
        </authorList>
    </citation>
    <scope>NUCLEOTIDE SEQUENCE</scope>
    <source>
        <strain evidence="12">SCP</strain>
    </source>
</reference>
<dbReference type="PROSITE" id="PS51684">
    <property type="entry name" value="SAM_MT_TRM5_TYW2"/>
    <property type="match status" value="1"/>
</dbReference>
<feature type="binding site" evidence="10">
    <location>
        <begin position="474"/>
        <end position="475"/>
    </location>
    <ligand>
        <name>S-adenosyl-L-methionine</name>
        <dbReference type="ChEBI" id="CHEBI:59789"/>
    </ligand>
</feature>
<keyword evidence="6 10" id="KW-0819">tRNA processing</keyword>
<protein>
    <recommendedName>
        <fullName evidence="10">tRNA (guanine(37)-N1)-methyltransferase</fullName>
        <ecNumber evidence="10">2.1.1.228</ecNumber>
    </recommendedName>
    <alternativeName>
        <fullName evidence="10">M1G-methyltransferase</fullName>
    </alternativeName>
    <alternativeName>
        <fullName evidence="10">tRNA [GM37] methyltransferase</fullName>
    </alternativeName>
    <alternativeName>
        <fullName evidence="10">tRNA methyltransferase 5 homolog</fullName>
    </alternativeName>
</protein>
<dbReference type="Proteomes" id="UP001179952">
    <property type="component" value="Unassembled WGS sequence"/>
</dbReference>
<comment type="caution">
    <text evidence="12">The sequence shown here is derived from an EMBL/GenBank/DDBJ whole genome shotgun (WGS) entry which is preliminary data.</text>
</comment>
<evidence type="ECO:0000256" key="1">
    <source>
        <dbReference type="ARBA" id="ARBA00009775"/>
    </source>
</evidence>
<comment type="function">
    <text evidence="10">Specifically methylates the N1 position of guanosine-37 in various cytoplasmic and mitochondrial tRNAs. Methylation is not dependent on the nature of the nucleoside 5' of the target nucleoside. This is the first step in the biosynthesis of wybutosine (yW), a modified base adjacent to the anticodon of tRNAs and required for accurate decoding.</text>
</comment>
<keyword evidence="8 10" id="KW-0539">Nucleus</keyword>
<feature type="binding site" evidence="10">
    <location>
        <position position="497"/>
    </location>
    <ligand>
        <name>S-adenosyl-L-methionine</name>
        <dbReference type="ChEBI" id="CHEBI:59789"/>
    </ligand>
</feature>
<evidence type="ECO:0000313" key="13">
    <source>
        <dbReference type="Proteomes" id="UP001179952"/>
    </source>
</evidence>
<evidence type="ECO:0000256" key="3">
    <source>
        <dbReference type="ARBA" id="ARBA00022603"/>
    </source>
</evidence>
<dbReference type="SUPFAM" id="SSF53335">
    <property type="entry name" value="S-adenosyl-L-methionine-dependent methyltransferases"/>
    <property type="match status" value="1"/>
</dbReference>
<dbReference type="InterPro" id="IPR029063">
    <property type="entry name" value="SAM-dependent_MTases_sf"/>
</dbReference>
<dbReference type="InterPro" id="IPR056743">
    <property type="entry name" value="TRM5-TYW2-like_MTfase"/>
</dbReference>
<dbReference type="CDD" id="cd02440">
    <property type="entry name" value="AdoMet_MTases"/>
    <property type="match status" value="1"/>
</dbReference>
<dbReference type="InterPro" id="IPR056744">
    <property type="entry name" value="TRM5/TYW2-like_N"/>
</dbReference>
<comment type="similarity">
    <text evidence="10">Belongs to the TRM5 / TYW2 family.</text>
</comment>
<evidence type="ECO:0000313" key="12">
    <source>
        <dbReference type="EMBL" id="KAK1281286.1"/>
    </source>
</evidence>
<dbReference type="EC" id="2.1.1.228" evidence="10"/>
<dbReference type="Gene3D" id="3.30.300.110">
    <property type="entry name" value="Met-10+ protein-like domains"/>
    <property type="match status" value="1"/>
</dbReference>
<dbReference type="InterPro" id="IPR025792">
    <property type="entry name" value="tRNA_Gua_MeTrfase_euk"/>
</dbReference>
<keyword evidence="5 10" id="KW-0949">S-adenosyl-L-methionine</keyword>
<dbReference type="Pfam" id="PF02475">
    <property type="entry name" value="TRM5-TYW2_MTfase"/>
    <property type="match status" value="1"/>
</dbReference>
<dbReference type="GO" id="GO:0002939">
    <property type="term" value="P:tRNA N1-guanine methylation"/>
    <property type="evidence" value="ECO:0007669"/>
    <property type="project" value="TreeGrafter"/>
</dbReference>
<evidence type="ECO:0000256" key="2">
    <source>
        <dbReference type="ARBA" id="ARBA00022490"/>
    </source>
</evidence>
<evidence type="ECO:0000256" key="6">
    <source>
        <dbReference type="ARBA" id="ARBA00022694"/>
    </source>
</evidence>
<organism evidence="12 13">
    <name type="scientific">Acorus gramineus</name>
    <name type="common">Dwarf sweet flag</name>
    <dbReference type="NCBI Taxonomy" id="55184"/>
    <lineage>
        <taxon>Eukaryota</taxon>
        <taxon>Viridiplantae</taxon>
        <taxon>Streptophyta</taxon>
        <taxon>Embryophyta</taxon>
        <taxon>Tracheophyta</taxon>
        <taxon>Spermatophyta</taxon>
        <taxon>Magnoliopsida</taxon>
        <taxon>Liliopsida</taxon>
        <taxon>Acoraceae</taxon>
        <taxon>Acorus</taxon>
    </lineage>
</organism>
<dbReference type="AlphaFoldDB" id="A0AAV9BY77"/>
<dbReference type="InterPro" id="IPR030382">
    <property type="entry name" value="MeTrfase_TRM5/TYW2"/>
</dbReference>
<sequence>MAAAATATLALGLRSKPLSLSFPSPNKILRRPHLLRLFSSSQTLNLTLDRDDLDLTYGPSLVKGREPPRERAEPLDLIDRDGFARVFDVAALRVPAEDCAALEGRLRGHLLNWPRVRNVARVPGDDVDPEMERILSVRNTGGGDSLSRRMYGRADGDGEESLSPVLYREKLVKSFNSRGFLKFRNLAKISRPKKKRERKEREGNERGGKRGFAVVEVVGDGEEMDDDEDLKGLLGDDFRVGCWRGPTRLLLLDERYARRGVEELPEAVKALLKGGTSESNPSNSTLVQCQLTLYYNYWQMNEILEALLPNGMTIPSSFEVVGHIAHLNLGEEHQPYKKLIGQVVLDKNKPKIQTVVNKIDSIRNDYRTMELEVLAGNHSLVTVVIENGIRFHVDLANVYWNSRLATERQRLISSFSIDDVICDVFSGVGPLAISAAKKVKHVYANDLNPNAVEYLEGNSVSNRLDRKIEVFNMDGRRFIDAMFSSPRPHSITQVVMNLPNDAVEFLDAFRGVLKKKHMAKGSRLPKIHVYGFSKSKNPEFDFHERIRTVLCESMVDVEMHRVRLVAPGKWMLCGSFVLPESVAFVKRT</sequence>
<dbReference type="HAMAP" id="MF_03152">
    <property type="entry name" value="TRM5"/>
    <property type="match status" value="1"/>
</dbReference>
<name>A0AAV9BY77_ACOGR</name>
<dbReference type="PANTHER" id="PTHR23245:SF43">
    <property type="entry name" value="TRNA (GUANINE(37)-N1)-METHYLTRANSFERASE 2"/>
    <property type="match status" value="1"/>
</dbReference>
<accession>A0AAV9BY77</accession>
<evidence type="ECO:0000256" key="7">
    <source>
        <dbReference type="ARBA" id="ARBA00023128"/>
    </source>
</evidence>
<dbReference type="EMBL" id="JAUJYN010000001">
    <property type="protein sequence ID" value="KAK1281286.1"/>
    <property type="molecule type" value="Genomic_DNA"/>
</dbReference>
<keyword evidence="4 10" id="KW-0808">Transferase</keyword>
<dbReference type="FunFam" id="3.30.300.110:FF:000001">
    <property type="entry name" value="tRNA (guanine(37)-N1)-methyltransferase"/>
    <property type="match status" value="1"/>
</dbReference>
<dbReference type="GO" id="GO:0070901">
    <property type="term" value="P:mitochondrial tRNA methylation"/>
    <property type="evidence" value="ECO:0007669"/>
    <property type="project" value="UniProtKB-ARBA"/>
</dbReference>
<evidence type="ECO:0000256" key="10">
    <source>
        <dbReference type="HAMAP-Rule" id="MF_03152"/>
    </source>
</evidence>
<dbReference type="GO" id="GO:0005759">
    <property type="term" value="C:mitochondrial matrix"/>
    <property type="evidence" value="ECO:0007669"/>
    <property type="project" value="UniProtKB-SubCell"/>
</dbReference>